<comment type="cofactor">
    <cofactor evidence="1">
        <name>Zn(2+)</name>
        <dbReference type="ChEBI" id="CHEBI:29105"/>
    </cofactor>
</comment>
<evidence type="ECO:0000313" key="9">
    <source>
        <dbReference type="EMBL" id="CDL01234.1"/>
    </source>
</evidence>
<protein>
    <submittedName>
        <fullName evidence="9">Peptidase family M50</fullName>
    </submittedName>
</protein>
<dbReference type="Pfam" id="PF02163">
    <property type="entry name" value="Peptidase_M50"/>
    <property type="match status" value="1"/>
</dbReference>
<dbReference type="HOGENOM" id="CLU_1238946_0_0_5"/>
<evidence type="ECO:0000256" key="4">
    <source>
        <dbReference type="ARBA" id="ARBA00022692"/>
    </source>
</evidence>
<dbReference type="GO" id="GO:0031293">
    <property type="term" value="P:membrane protein intracellular domain proteolysis"/>
    <property type="evidence" value="ECO:0007669"/>
    <property type="project" value="TreeGrafter"/>
</dbReference>
<feature type="transmembrane region" description="Helical" evidence="7">
    <location>
        <begin position="110"/>
        <end position="129"/>
    </location>
</feature>
<keyword evidence="6 7" id="KW-0472">Membrane</keyword>
<dbReference type="KEGG" id="mgy:MGMSRv2__4019"/>
<name>V6F701_MAGGM</name>
<feature type="transmembrane region" description="Helical" evidence="7">
    <location>
        <begin position="44"/>
        <end position="60"/>
    </location>
</feature>
<dbReference type="STRING" id="1430440.MGMSRv2__4019"/>
<feature type="transmembrane region" description="Helical" evidence="7">
    <location>
        <begin position="179"/>
        <end position="200"/>
    </location>
</feature>
<feature type="transmembrane region" description="Helical" evidence="7">
    <location>
        <begin position="80"/>
        <end position="98"/>
    </location>
</feature>
<dbReference type="eggNOG" id="COG1994">
    <property type="taxonomic scope" value="Bacteria"/>
</dbReference>
<comment type="subcellular location">
    <subcellularLocation>
        <location evidence="2">Endomembrane system</location>
        <topology evidence="2">Multi-pass membrane protein</topology>
    </subcellularLocation>
</comment>
<evidence type="ECO:0000256" key="6">
    <source>
        <dbReference type="ARBA" id="ARBA00023136"/>
    </source>
</evidence>
<dbReference type="Proteomes" id="UP000018922">
    <property type="component" value="Chromosome I"/>
</dbReference>
<evidence type="ECO:0000256" key="1">
    <source>
        <dbReference type="ARBA" id="ARBA00001947"/>
    </source>
</evidence>
<proteinExistence type="inferred from homology"/>
<dbReference type="GO" id="GO:0005737">
    <property type="term" value="C:cytoplasm"/>
    <property type="evidence" value="ECO:0007669"/>
    <property type="project" value="TreeGrafter"/>
</dbReference>
<evidence type="ECO:0000313" key="10">
    <source>
        <dbReference type="Proteomes" id="UP000018922"/>
    </source>
</evidence>
<evidence type="ECO:0000256" key="3">
    <source>
        <dbReference type="ARBA" id="ARBA00007931"/>
    </source>
</evidence>
<evidence type="ECO:0000256" key="5">
    <source>
        <dbReference type="ARBA" id="ARBA00022989"/>
    </source>
</evidence>
<dbReference type="PANTHER" id="PTHR13325:SF3">
    <property type="entry name" value="MEMBRANE-BOUND TRANSCRIPTION FACTOR SITE-2 PROTEASE"/>
    <property type="match status" value="1"/>
</dbReference>
<gene>
    <name evidence="9" type="ordered locus">MGMSRv2__4019</name>
</gene>
<sequence length="223" mass="24359">MKAGLPAIIILVLGSVPALGQELRAQLKDVDRLLALRDAAKTSWLTWALHHYLFFRIPLVRPDAWLSRALPLVAWMGSRAFRLCTLAALLLGLLMVGRQWDRFAATFVDHFSLSGLAAFGIALGFAKMAHELGHALVAKSYGCRVPTMGVAFLVLWPMLYTDVNDAWKLTDRRQRLMVGAAGILAEMTIAAWAVLAWGLLPEGTAKGMAFTLAVTTLFSSLAL</sequence>
<dbReference type="EMBL" id="HG794546">
    <property type="protein sequence ID" value="CDL01234.1"/>
    <property type="molecule type" value="Genomic_DNA"/>
</dbReference>
<keyword evidence="4 7" id="KW-0812">Transmembrane</keyword>
<dbReference type="GO" id="GO:0016020">
    <property type="term" value="C:membrane"/>
    <property type="evidence" value="ECO:0007669"/>
    <property type="project" value="InterPro"/>
</dbReference>
<feature type="transmembrane region" description="Helical" evidence="7">
    <location>
        <begin position="141"/>
        <end position="159"/>
    </location>
</feature>
<dbReference type="InterPro" id="IPR008915">
    <property type="entry name" value="Peptidase_M50"/>
</dbReference>
<dbReference type="PANTHER" id="PTHR13325">
    <property type="entry name" value="PROTEASE M50 MEMBRANE-BOUND TRANSCRIPTION FACTOR SITE 2 PROTEASE"/>
    <property type="match status" value="1"/>
</dbReference>
<dbReference type="GO" id="GO:0004222">
    <property type="term" value="F:metalloendopeptidase activity"/>
    <property type="evidence" value="ECO:0007669"/>
    <property type="project" value="InterPro"/>
</dbReference>
<dbReference type="AlphaFoldDB" id="V6F701"/>
<comment type="similarity">
    <text evidence="3">Belongs to the peptidase M50B family.</text>
</comment>
<reference evidence="9 10" key="1">
    <citation type="journal article" date="2014" name="Genome Announc.">
        <title>Complete genome sequence of Magnetospirillum gryphiswaldense MSR-1.</title>
        <authorList>
            <person name="Wang X."/>
            <person name="Wang Q."/>
            <person name="Zhang W."/>
            <person name="Wang Y."/>
            <person name="Li L."/>
            <person name="Wen T."/>
            <person name="Zhang T."/>
            <person name="Zhang Y."/>
            <person name="Xu J."/>
            <person name="Hu J."/>
            <person name="Li S."/>
            <person name="Liu L."/>
            <person name="Liu J."/>
            <person name="Jiang W."/>
            <person name="Tian J."/>
            <person name="Li Y."/>
            <person name="Schuler D."/>
            <person name="Wang L."/>
            <person name="Li J."/>
        </authorList>
    </citation>
    <scope>NUCLEOTIDE SEQUENCE [LARGE SCALE GENOMIC DNA]</scope>
    <source>
        <strain evidence="10">DSM 6361 / JCM 21280 / NBRC 15271 / MSR-1</strain>
    </source>
</reference>
<dbReference type="InterPro" id="IPR001193">
    <property type="entry name" value="MBTPS2"/>
</dbReference>
<evidence type="ECO:0000256" key="7">
    <source>
        <dbReference type="SAM" id="Phobius"/>
    </source>
</evidence>
<keyword evidence="5 7" id="KW-1133">Transmembrane helix</keyword>
<keyword evidence="10" id="KW-1185">Reference proteome</keyword>
<dbReference type="GO" id="GO:0012505">
    <property type="term" value="C:endomembrane system"/>
    <property type="evidence" value="ECO:0007669"/>
    <property type="project" value="UniProtKB-SubCell"/>
</dbReference>
<organism evidence="9 10">
    <name type="scientific">Magnetospirillum gryphiswaldense (strain DSM 6361 / JCM 21280 / NBRC 15271 / MSR-1)</name>
    <dbReference type="NCBI Taxonomy" id="431944"/>
    <lineage>
        <taxon>Bacteria</taxon>
        <taxon>Pseudomonadati</taxon>
        <taxon>Pseudomonadota</taxon>
        <taxon>Alphaproteobacteria</taxon>
        <taxon>Rhodospirillales</taxon>
        <taxon>Rhodospirillaceae</taxon>
        <taxon>Magnetospirillum</taxon>
    </lineage>
</organism>
<evidence type="ECO:0000256" key="2">
    <source>
        <dbReference type="ARBA" id="ARBA00004127"/>
    </source>
</evidence>
<accession>V6F701</accession>
<feature type="domain" description="Peptidase M50" evidence="8">
    <location>
        <begin position="119"/>
        <end position="199"/>
    </location>
</feature>
<evidence type="ECO:0000259" key="8">
    <source>
        <dbReference type="Pfam" id="PF02163"/>
    </source>
</evidence>